<sequence>MFVRIHIVQKGETLWRIAKQYGIGLDELKSLNSHLANPDYIVPGMEIILPDSATPTKSNMTKEQLTAPMPTKEMQTAPKEMQTAPKEMQTAPKEMVTQEMPQMEMPPSPKEKMTQEMPAPVQPMPQPVMPQFDMTPQFHLDFAPQMHFQQPQPQPMPMPQPQPIFIEMPDIHMQHTHMQPVTDKEKEIEYVPVPQPQIIYVPVMPHFYPMPCGCHEQHYYEPPCGCHEQHHYQKPPCGCGCQEQYVQHEQQYMQPSPCGCGGSQSAGMMPYGVPYFEPNYDISPIMEEDYPQQEEQGGLPDWLKDSTELQQSEQVMGAYDEMKDEHHDLAFDDSKVADEYHEMYELDSQFLPKSQAYDGHYDSPHHMMPHMPHHMMPMQQQPMYDNMMPQQMYPNCQSYPYMNPYSPHYTPWKY</sequence>
<protein>
    <submittedName>
        <fullName evidence="3">LysM peptidoglycan-binding domain-containing protein</fullName>
    </submittedName>
</protein>
<feature type="compositionally biased region" description="Polar residues" evidence="1">
    <location>
        <begin position="53"/>
        <end position="64"/>
    </location>
</feature>
<evidence type="ECO:0000313" key="4">
    <source>
        <dbReference type="Proteomes" id="UP000272238"/>
    </source>
</evidence>
<proteinExistence type="predicted"/>
<feature type="region of interest" description="Disordered" evidence="1">
    <location>
        <begin position="52"/>
        <end position="91"/>
    </location>
</feature>
<dbReference type="SUPFAM" id="SSF54106">
    <property type="entry name" value="LysM domain"/>
    <property type="match status" value="1"/>
</dbReference>
<dbReference type="SMART" id="SM00257">
    <property type="entry name" value="LysM"/>
    <property type="match status" value="1"/>
</dbReference>
<reference evidence="3 4" key="1">
    <citation type="journal article" date="2016" name="Antonie Van Leeuwenhoek">
        <title>Lysinibacillus endophyticus sp. nov., an indole-3-acetic acid producing endophytic bacterium isolated from corn root (Zea mays cv. Xinken-5).</title>
        <authorList>
            <person name="Yu J."/>
            <person name="Guan X."/>
            <person name="Liu C."/>
            <person name="Xiang W."/>
            <person name="Yu Z."/>
            <person name="Liu X."/>
            <person name="Wang G."/>
        </authorList>
    </citation>
    <scope>NUCLEOTIDE SEQUENCE [LARGE SCALE GENOMIC DNA]</scope>
    <source>
        <strain evidence="3 4">DSM 100506</strain>
    </source>
</reference>
<organism evidence="3 4">
    <name type="scientific">Ureibacillus endophyticus</name>
    <dbReference type="NCBI Taxonomy" id="1978490"/>
    <lineage>
        <taxon>Bacteria</taxon>
        <taxon>Bacillati</taxon>
        <taxon>Bacillota</taxon>
        <taxon>Bacilli</taxon>
        <taxon>Bacillales</taxon>
        <taxon>Caryophanaceae</taxon>
        <taxon>Ureibacillus</taxon>
    </lineage>
</organism>
<accession>A0A494ZBK9</accession>
<dbReference type="InterPro" id="IPR036779">
    <property type="entry name" value="LysM_dom_sf"/>
</dbReference>
<dbReference type="PROSITE" id="PS51782">
    <property type="entry name" value="LYSM"/>
    <property type="match status" value="1"/>
</dbReference>
<dbReference type="OrthoDB" id="2033517at2"/>
<dbReference type="Proteomes" id="UP000272238">
    <property type="component" value="Unassembled WGS sequence"/>
</dbReference>
<comment type="caution">
    <text evidence="3">The sequence shown here is derived from an EMBL/GenBank/DDBJ whole genome shotgun (WGS) entry which is preliminary data.</text>
</comment>
<dbReference type="Gene3D" id="3.10.350.10">
    <property type="entry name" value="LysM domain"/>
    <property type="match status" value="1"/>
</dbReference>
<feature type="domain" description="LysM" evidence="2">
    <location>
        <begin position="4"/>
        <end position="49"/>
    </location>
</feature>
<dbReference type="AlphaFoldDB" id="A0A494ZBK9"/>
<keyword evidence="4" id="KW-1185">Reference proteome</keyword>
<evidence type="ECO:0000259" key="2">
    <source>
        <dbReference type="PROSITE" id="PS51782"/>
    </source>
</evidence>
<evidence type="ECO:0000256" key="1">
    <source>
        <dbReference type="SAM" id="MobiDB-lite"/>
    </source>
</evidence>
<gene>
    <name evidence="3" type="ORF">D8M03_01135</name>
</gene>
<dbReference type="Pfam" id="PF01476">
    <property type="entry name" value="LysM"/>
    <property type="match status" value="1"/>
</dbReference>
<dbReference type="CDD" id="cd00118">
    <property type="entry name" value="LysM"/>
    <property type="match status" value="1"/>
</dbReference>
<name>A0A494ZBK9_9BACL</name>
<evidence type="ECO:0000313" key="3">
    <source>
        <dbReference type="EMBL" id="RKQ20186.1"/>
    </source>
</evidence>
<dbReference type="InterPro" id="IPR018392">
    <property type="entry name" value="LysM"/>
</dbReference>
<dbReference type="EMBL" id="RBZN01000001">
    <property type="protein sequence ID" value="RKQ20186.1"/>
    <property type="molecule type" value="Genomic_DNA"/>
</dbReference>